<dbReference type="SUPFAM" id="SSF46689">
    <property type="entry name" value="Homeodomain-like"/>
    <property type="match status" value="2"/>
</dbReference>
<dbReference type="SMART" id="SM00342">
    <property type="entry name" value="HTH_ARAC"/>
    <property type="match status" value="1"/>
</dbReference>
<dbReference type="PROSITE" id="PS01124">
    <property type="entry name" value="HTH_ARAC_FAMILY_2"/>
    <property type="match status" value="1"/>
</dbReference>
<dbReference type="SUPFAM" id="SSF51215">
    <property type="entry name" value="Regulatory protein AraC"/>
    <property type="match status" value="1"/>
</dbReference>
<feature type="domain" description="HTH araC/xylS-type" evidence="4">
    <location>
        <begin position="174"/>
        <end position="271"/>
    </location>
</feature>
<dbReference type="Pfam" id="PF02311">
    <property type="entry name" value="AraC_binding"/>
    <property type="match status" value="1"/>
</dbReference>
<evidence type="ECO:0000256" key="2">
    <source>
        <dbReference type="ARBA" id="ARBA00023125"/>
    </source>
</evidence>
<proteinExistence type="predicted"/>
<evidence type="ECO:0000259" key="4">
    <source>
        <dbReference type="PROSITE" id="PS01124"/>
    </source>
</evidence>
<keyword evidence="3" id="KW-0804">Transcription</keyword>
<dbReference type="InterPro" id="IPR018060">
    <property type="entry name" value="HTH_AraC"/>
</dbReference>
<dbReference type="InterPro" id="IPR003313">
    <property type="entry name" value="AraC-bd"/>
</dbReference>
<protein>
    <submittedName>
        <fullName evidence="5">Helix-turn-helix domain-containing protein</fullName>
    </submittedName>
</protein>
<organism evidence="5 6">
    <name type="scientific">Gemmiger gallinarum</name>
    <dbReference type="NCBI Taxonomy" id="2779354"/>
    <lineage>
        <taxon>Bacteria</taxon>
        <taxon>Bacillati</taxon>
        <taxon>Bacillota</taxon>
        <taxon>Clostridia</taxon>
        <taxon>Eubacteriales</taxon>
        <taxon>Gemmiger</taxon>
    </lineage>
</organism>
<dbReference type="InterPro" id="IPR050204">
    <property type="entry name" value="AraC_XylS_family_regulators"/>
</dbReference>
<dbReference type="Pfam" id="PF12833">
    <property type="entry name" value="HTH_18"/>
    <property type="match status" value="1"/>
</dbReference>
<keyword evidence="1" id="KW-0805">Transcription regulation</keyword>
<dbReference type="InterPro" id="IPR009057">
    <property type="entry name" value="Homeodomain-like_sf"/>
</dbReference>
<gene>
    <name evidence="5" type="ORF">INF35_07455</name>
</gene>
<sequence>MIAPDFEVYRYRSTYLNEVALHHHDFYEIYLLLRGRVAYTVENRIYQVRPGDIMLISPLELHQARISTDAEPYERIVLWVARSYLEGLSSAKTSLTRCFDASQPGHGNLLRPTPQGSADFRHQLETLGTLHSQDEYGSDLLATGCLVSLLVALNKAVTEASAQPPACTCDRVVDAVVEYINAHYSESLTLDDLADRFFISKYHLLRKFDRQVGTTVHRYILQKRLMIAKQLLGSGVAPSEVCQYCGFGDYANFYRAFRAEYHITPRQYAQSQKETPSY</sequence>
<dbReference type="Gene3D" id="2.60.120.10">
    <property type="entry name" value="Jelly Rolls"/>
    <property type="match status" value="1"/>
</dbReference>
<dbReference type="PANTHER" id="PTHR46796">
    <property type="entry name" value="HTH-TYPE TRANSCRIPTIONAL ACTIVATOR RHAS-RELATED"/>
    <property type="match status" value="1"/>
</dbReference>
<comment type="caution">
    <text evidence="5">The sequence shown here is derived from an EMBL/GenBank/DDBJ whole genome shotgun (WGS) entry which is preliminary data.</text>
</comment>
<accession>A0ABR9R3B0</accession>
<evidence type="ECO:0000313" key="5">
    <source>
        <dbReference type="EMBL" id="MBE5037618.1"/>
    </source>
</evidence>
<evidence type="ECO:0000256" key="3">
    <source>
        <dbReference type="ARBA" id="ARBA00023163"/>
    </source>
</evidence>
<dbReference type="InterPro" id="IPR037923">
    <property type="entry name" value="HTH-like"/>
</dbReference>
<dbReference type="Gene3D" id="1.10.10.60">
    <property type="entry name" value="Homeodomain-like"/>
    <property type="match status" value="2"/>
</dbReference>
<keyword evidence="2" id="KW-0238">DNA-binding</keyword>
<dbReference type="EMBL" id="JADCKC010000002">
    <property type="protein sequence ID" value="MBE5037618.1"/>
    <property type="molecule type" value="Genomic_DNA"/>
</dbReference>
<dbReference type="InterPro" id="IPR014710">
    <property type="entry name" value="RmlC-like_jellyroll"/>
</dbReference>
<name>A0ABR9R3B0_9FIRM</name>
<dbReference type="Proteomes" id="UP000768567">
    <property type="component" value="Unassembled WGS sequence"/>
</dbReference>
<evidence type="ECO:0000256" key="1">
    <source>
        <dbReference type="ARBA" id="ARBA00023015"/>
    </source>
</evidence>
<evidence type="ECO:0000313" key="6">
    <source>
        <dbReference type="Proteomes" id="UP000768567"/>
    </source>
</evidence>
<reference evidence="5 6" key="1">
    <citation type="submission" date="2020-10" db="EMBL/GenBank/DDBJ databases">
        <title>ChiBAC.</title>
        <authorList>
            <person name="Zenner C."/>
            <person name="Hitch T.C.A."/>
            <person name="Clavel T."/>
        </authorList>
    </citation>
    <scope>NUCLEOTIDE SEQUENCE [LARGE SCALE GENOMIC DNA]</scope>
    <source>
        <strain evidence="5 6">DSM 109015</strain>
    </source>
</reference>
<keyword evidence="6" id="KW-1185">Reference proteome</keyword>